<evidence type="ECO:0000259" key="2">
    <source>
        <dbReference type="Pfam" id="PF17921"/>
    </source>
</evidence>
<dbReference type="InterPro" id="IPR041588">
    <property type="entry name" value="Integrase_H2C2"/>
</dbReference>
<comment type="caution">
    <text evidence="3">The sequence shown here is derived from an EMBL/GenBank/DDBJ whole genome shotgun (WGS) entry which is preliminary data.</text>
</comment>
<dbReference type="InterPro" id="IPR012337">
    <property type="entry name" value="RNaseH-like_sf"/>
</dbReference>
<dbReference type="PANTHER" id="PTHR37984">
    <property type="entry name" value="PROTEIN CBG26694"/>
    <property type="match status" value="1"/>
</dbReference>
<proteinExistence type="predicted"/>
<feature type="non-terminal residue" evidence="3">
    <location>
        <position position="1"/>
    </location>
</feature>
<protein>
    <recommendedName>
        <fullName evidence="1">RNA-directed DNA polymerase</fullName>
        <ecNumber evidence="1">2.7.7.49</ecNumber>
    </recommendedName>
</protein>
<dbReference type="SUPFAM" id="SSF53098">
    <property type="entry name" value="Ribonuclease H-like"/>
    <property type="match status" value="1"/>
</dbReference>
<dbReference type="GO" id="GO:0003964">
    <property type="term" value="F:RNA-directed DNA polymerase activity"/>
    <property type="evidence" value="ECO:0007669"/>
    <property type="project" value="UniProtKB-EC"/>
</dbReference>
<evidence type="ECO:0000313" key="3">
    <source>
        <dbReference type="EMBL" id="KAJ8913160.1"/>
    </source>
</evidence>
<keyword evidence="4" id="KW-1185">Reference proteome</keyword>
<dbReference type="PANTHER" id="PTHR37984:SF5">
    <property type="entry name" value="PROTEIN NYNRIN-LIKE"/>
    <property type="match status" value="1"/>
</dbReference>
<gene>
    <name evidence="3" type="ORF">NQ315_006078</name>
</gene>
<dbReference type="Proteomes" id="UP001159042">
    <property type="component" value="Unassembled WGS sequence"/>
</dbReference>
<dbReference type="EMBL" id="JANEYG010000101">
    <property type="protein sequence ID" value="KAJ8913160.1"/>
    <property type="molecule type" value="Genomic_DNA"/>
</dbReference>
<reference evidence="3 4" key="1">
    <citation type="journal article" date="2023" name="Insect Mol. Biol.">
        <title>Genome sequencing provides insights into the evolution of gene families encoding plant cell wall-degrading enzymes in longhorned beetles.</title>
        <authorList>
            <person name="Shin N.R."/>
            <person name="Okamura Y."/>
            <person name="Kirsch R."/>
            <person name="Pauchet Y."/>
        </authorList>
    </citation>
    <scope>NUCLEOTIDE SEQUENCE [LARGE SCALE GENOMIC DNA]</scope>
    <source>
        <strain evidence="3">EAD_L_NR</strain>
    </source>
</reference>
<name>A0AAV8VGR8_9CUCU</name>
<evidence type="ECO:0000256" key="1">
    <source>
        <dbReference type="ARBA" id="ARBA00012493"/>
    </source>
</evidence>
<dbReference type="Pfam" id="PF17921">
    <property type="entry name" value="Integrase_H2C2"/>
    <property type="match status" value="1"/>
</dbReference>
<organism evidence="3 4">
    <name type="scientific">Exocentrus adspersus</name>
    <dbReference type="NCBI Taxonomy" id="1586481"/>
    <lineage>
        <taxon>Eukaryota</taxon>
        <taxon>Metazoa</taxon>
        <taxon>Ecdysozoa</taxon>
        <taxon>Arthropoda</taxon>
        <taxon>Hexapoda</taxon>
        <taxon>Insecta</taxon>
        <taxon>Pterygota</taxon>
        <taxon>Neoptera</taxon>
        <taxon>Endopterygota</taxon>
        <taxon>Coleoptera</taxon>
        <taxon>Polyphaga</taxon>
        <taxon>Cucujiformia</taxon>
        <taxon>Chrysomeloidea</taxon>
        <taxon>Cerambycidae</taxon>
        <taxon>Lamiinae</taxon>
        <taxon>Acanthocinini</taxon>
        <taxon>Exocentrus</taxon>
    </lineage>
</organism>
<dbReference type="InterPro" id="IPR050951">
    <property type="entry name" value="Retrovirus_Pol_polyprotein"/>
</dbReference>
<dbReference type="EC" id="2.7.7.49" evidence="1"/>
<sequence length="194" mass="22548">EQQVAFDNLRNKLIQRPVLAIYNRNAETEVYCDASKILAVQLQDCRCKNIMDILVKTPQNKEEKQIHQDYCLKENRLYRKTDGGNRWVIPKSARRRILLYYHNDAGHFAVDKTLESVKARYWFPSMRKANGQVERMNRSVLSALMASTDDERRWDEAVSGVRWGLNSTINSTTGKSSQELFFGYRPRGVNDAVE</sequence>
<dbReference type="Gene3D" id="1.10.340.70">
    <property type="match status" value="1"/>
</dbReference>
<dbReference type="AlphaFoldDB" id="A0AAV8VGR8"/>
<accession>A0AAV8VGR8</accession>
<feature type="domain" description="Integrase zinc-binding" evidence="2">
    <location>
        <begin position="89"/>
        <end position="128"/>
    </location>
</feature>
<evidence type="ECO:0000313" key="4">
    <source>
        <dbReference type="Proteomes" id="UP001159042"/>
    </source>
</evidence>